<dbReference type="EMBL" id="AWUE01021016">
    <property type="protein sequence ID" value="OMO64093.1"/>
    <property type="molecule type" value="Genomic_DNA"/>
</dbReference>
<accession>A0A1R3H165</accession>
<organism evidence="1 2">
    <name type="scientific">Corchorus olitorius</name>
    <dbReference type="NCBI Taxonomy" id="93759"/>
    <lineage>
        <taxon>Eukaryota</taxon>
        <taxon>Viridiplantae</taxon>
        <taxon>Streptophyta</taxon>
        <taxon>Embryophyta</taxon>
        <taxon>Tracheophyta</taxon>
        <taxon>Spermatophyta</taxon>
        <taxon>Magnoliopsida</taxon>
        <taxon>eudicotyledons</taxon>
        <taxon>Gunneridae</taxon>
        <taxon>Pentapetalae</taxon>
        <taxon>rosids</taxon>
        <taxon>malvids</taxon>
        <taxon>Malvales</taxon>
        <taxon>Malvaceae</taxon>
        <taxon>Grewioideae</taxon>
        <taxon>Apeibeae</taxon>
        <taxon>Corchorus</taxon>
    </lineage>
</organism>
<name>A0A1R3H165_9ROSI</name>
<keyword evidence="2" id="KW-1185">Reference proteome</keyword>
<evidence type="ECO:0000313" key="2">
    <source>
        <dbReference type="Proteomes" id="UP000187203"/>
    </source>
</evidence>
<reference evidence="2" key="1">
    <citation type="submission" date="2013-09" db="EMBL/GenBank/DDBJ databases">
        <title>Corchorus olitorius genome sequencing.</title>
        <authorList>
            <person name="Alam M."/>
            <person name="Haque M.S."/>
            <person name="Islam M.S."/>
            <person name="Emdad E.M."/>
            <person name="Islam M.M."/>
            <person name="Ahmed B."/>
            <person name="Halim A."/>
            <person name="Hossen Q.M.M."/>
            <person name="Hossain M.Z."/>
            <person name="Ahmed R."/>
            <person name="Khan M.M."/>
            <person name="Islam R."/>
            <person name="Rashid M.M."/>
            <person name="Khan S.A."/>
            <person name="Rahman M.S."/>
            <person name="Alam M."/>
            <person name="Yahiya A.S."/>
            <person name="Khan M.S."/>
            <person name="Azam M.S."/>
            <person name="Haque T."/>
            <person name="Lashkar M.Z.H."/>
            <person name="Akhand A.I."/>
            <person name="Morshed G."/>
            <person name="Roy S."/>
            <person name="Uddin K.S."/>
            <person name="Rabeya T."/>
            <person name="Hossain A.S."/>
            <person name="Chowdhury A."/>
            <person name="Snigdha A.R."/>
            <person name="Mortoza M.S."/>
            <person name="Matin S.A."/>
            <person name="Hoque S.M.E."/>
            <person name="Islam M.K."/>
            <person name="Roy D.K."/>
            <person name="Haider R."/>
            <person name="Moosa M.M."/>
            <person name="Elias S.M."/>
            <person name="Hasan A.M."/>
            <person name="Jahan S."/>
            <person name="Shafiuddin M."/>
            <person name="Mahmood N."/>
            <person name="Shommy N.S."/>
        </authorList>
    </citation>
    <scope>NUCLEOTIDE SEQUENCE [LARGE SCALE GENOMIC DNA]</scope>
    <source>
        <strain evidence="2">cv. O-4</strain>
    </source>
</reference>
<gene>
    <name evidence="1" type="ORF">COLO4_32118</name>
</gene>
<proteinExistence type="predicted"/>
<comment type="caution">
    <text evidence="1">The sequence shown here is derived from an EMBL/GenBank/DDBJ whole genome shotgun (WGS) entry which is preliminary data.</text>
</comment>
<evidence type="ECO:0000313" key="1">
    <source>
        <dbReference type="EMBL" id="OMO64093.1"/>
    </source>
</evidence>
<protein>
    <submittedName>
        <fullName evidence="1">Uncharacterized protein</fullName>
    </submittedName>
</protein>
<sequence length="42" mass="4876">MWESVLCRIRRVENFWSPESGPRENGISIPSKVSWLQVNSLS</sequence>
<dbReference type="Proteomes" id="UP000187203">
    <property type="component" value="Unassembled WGS sequence"/>
</dbReference>
<dbReference type="AlphaFoldDB" id="A0A1R3H165"/>